<protein>
    <submittedName>
        <fullName evidence="3">Universal stress protein</fullName>
    </submittedName>
</protein>
<dbReference type="PRINTS" id="PR01438">
    <property type="entry name" value="UNVRSLSTRESS"/>
</dbReference>
<evidence type="ECO:0000259" key="2">
    <source>
        <dbReference type="Pfam" id="PF00582"/>
    </source>
</evidence>
<proteinExistence type="inferred from homology"/>
<dbReference type="Pfam" id="PF00582">
    <property type="entry name" value="Usp"/>
    <property type="match status" value="1"/>
</dbReference>
<dbReference type="PANTHER" id="PTHR46268:SF8">
    <property type="entry name" value="UNIVERSAL STRESS PROTEIN SLL1388"/>
    <property type="match status" value="1"/>
</dbReference>
<dbReference type="InterPro" id="IPR006015">
    <property type="entry name" value="Universal_stress_UspA"/>
</dbReference>
<dbReference type="CDD" id="cd00293">
    <property type="entry name" value="USP-like"/>
    <property type="match status" value="1"/>
</dbReference>
<gene>
    <name evidence="3" type="ORF">H6G83_32515</name>
</gene>
<dbReference type="RefSeq" id="WP_190479919.1">
    <property type="nucleotide sequence ID" value="NZ_JACJSG010000076.1"/>
</dbReference>
<dbReference type="InterPro" id="IPR006016">
    <property type="entry name" value="UspA"/>
</dbReference>
<reference evidence="3 4" key="1">
    <citation type="journal article" date="2020" name="ISME J.">
        <title>Comparative genomics reveals insights into cyanobacterial evolution and habitat adaptation.</title>
        <authorList>
            <person name="Chen M.Y."/>
            <person name="Teng W.K."/>
            <person name="Zhao L."/>
            <person name="Hu C.X."/>
            <person name="Zhou Y.K."/>
            <person name="Han B.P."/>
            <person name="Song L.R."/>
            <person name="Shu W.S."/>
        </authorList>
    </citation>
    <scope>NUCLEOTIDE SEQUENCE [LARGE SCALE GENOMIC DNA]</scope>
    <source>
        <strain evidence="3 4">FACHB-119</strain>
    </source>
</reference>
<keyword evidence="4" id="KW-1185">Reference proteome</keyword>
<dbReference type="SUPFAM" id="SSF52402">
    <property type="entry name" value="Adenine nucleotide alpha hydrolases-like"/>
    <property type="match status" value="1"/>
</dbReference>
<evidence type="ECO:0000313" key="4">
    <source>
        <dbReference type="Proteomes" id="UP000661112"/>
    </source>
</evidence>
<name>A0ABR8DF48_9NOST</name>
<sequence>MPNKILVALDRSEIGQKVFEQALVLAQATKAQLLLLHVLSPEEEGSPHIPMVSNYDYYPGLSGQSFEIYQTQWDNFKAEGVKMLQTFAAQANTAGISTEFTQTMGNPGRTICKLANNWGANLIVMGHRGLSGFRELLLGSVSNYVLHHAPCSVHIVHSLVKPEDTEDTPQQEQVLLTVDS</sequence>
<dbReference type="InterPro" id="IPR014729">
    <property type="entry name" value="Rossmann-like_a/b/a_fold"/>
</dbReference>
<dbReference type="PANTHER" id="PTHR46268">
    <property type="entry name" value="STRESS RESPONSE PROTEIN NHAX"/>
    <property type="match status" value="1"/>
</dbReference>
<dbReference type="EMBL" id="JACJSG010000076">
    <property type="protein sequence ID" value="MBD2505271.1"/>
    <property type="molecule type" value="Genomic_DNA"/>
</dbReference>
<evidence type="ECO:0000313" key="3">
    <source>
        <dbReference type="EMBL" id="MBD2505271.1"/>
    </source>
</evidence>
<dbReference type="Proteomes" id="UP000661112">
    <property type="component" value="Unassembled WGS sequence"/>
</dbReference>
<evidence type="ECO:0000256" key="1">
    <source>
        <dbReference type="ARBA" id="ARBA00008791"/>
    </source>
</evidence>
<comment type="similarity">
    <text evidence="1">Belongs to the universal stress protein A family.</text>
</comment>
<organism evidence="3 4">
    <name type="scientific">Anabaena azotica FACHB-119</name>
    <dbReference type="NCBI Taxonomy" id="947527"/>
    <lineage>
        <taxon>Bacteria</taxon>
        <taxon>Bacillati</taxon>
        <taxon>Cyanobacteriota</taxon>
        <taxon>Cyanophyceae</taxon>
        <taxon>Nostocales</taxon>
        <taxon>Nostocaceae</taxon>
        <taxon>Anabaena</taxon>
        <taxon>Anabaena azotica</taxon>
    </lineage>
</organism>
<accession>A0ABR8DF48</accession>
<comment type="caution">
    <text evidence="3">The sequence shown here is derived from an EMBL/GenBank/DDBJ whole genome shotgun (WGS) entry which is preliminary data.</text>
</comment>
<feature type="domain" description="UspA" evidence="2">
    <location>
        <begin position="2"/>
        <end position="157"/>
    </location>
</feature>
<dbReference type="Gene3D" id="3.40.50.620">
    <property type="entry name" value="HUPs"/>
    <property type="match status" value="1"/>
</dbReference>